<feature type="domain" description="Transcription factor MYC/MYB N-terminal" evidence="4">
    <location>
        <begin position="92"/>
        <end position="145"/>
    </location>
</feature>
<feature type="compositionally biased region" description="Basic and acidic residues" evidence="3">
    <location>
        <begin position="54"/>
        <end position="74"/>
    </location>
</feature>
<comment type="caution">
    <text evidence="5">The sequence shown here is derived from an EMBL/GenBank/DDBJ whole genome shotgun (WGS) entry which is preliminary data.</text>
</comment>
<keyword evidence="1" id="KW-0805">Transcription regulation</keyword>
<accession>A0AAN7M159</accession>
<dbReference type="InterPro" id="IPR044170">
    <property type="entry name" value="RSS3-like"/>
</dbReference>
<feature type="compositionally biased region" description="Basic and acidic residues" evidence="3">
    <location>
        <begin position="333"/>
        <end position="342"/>
    </location>
</feature>
<organism evidence="5 6">
    <name type="scientific">Trapa natans</name>
    <name type="common">Water chestnut</name>
    <dbReference type="NCBI Taxonomy" id="22666"/>
    <lineage>
        <taxon>Eukaryota</taxon>
        <taxon>Viridiplantae</taxon>
        <taxon>Streptophyta</taxon>
        <taxon>Embryophyta</taxon>
        <taxon>Tracheophyta</taxon>
        <taxon>Spermatophyta</taxon>
        <taxon>Magnoliopsida</taxon>
        <taxon>eudicotyledons</taxon>
        <taxon>Gunneridae</taxon>
        <taxon>Pentapetalae</taxon>
        <taxon>rosids</taxon>
        <taxon>malvids</taxon>
        <taxon>Myrtales</taxon>
        <taxon>Lythraceae</taxon>
        <taxon>Trapa</taxon>
    </lineage>
</organism>
<dbReference type="Proteomes" id="UP001346149">
    <property type="component" value="Unassembled WGS sequence"/>
</dbReference>
<name>A0AAN7M159_TRANT</name>
<proteinExistence type="predicted"/>
<evidence type="ECO:0000256" key="2">
    <source>
        <dbReference type="ARBA" id="ARBA00023163"/>
    </source>
</evidence>
<protein>
    <recommendedName>
        <fullName evidence="4">Transcription factor MYC/MYB N-terminal domain-containing protein</fullName>
    </recommendedName>
</protein>
<evidence type="ECO:0000256" key="3">
    <source>
        <dbReference type="SAM" id="MobiDB-lite"/>
    </source>
</evidence>
<reference evidence="5 6" key="1">
    <citation type="journal article" date="2023" name="Hortic Res">
        <title>Pangenome of water caltrop reveals structural variations and asymmetric subgenome divergence after allopolyploidization.</title>
        <authorList>
            <person name="Zhang X."/>
            <person name="Chen Y."/>
            <person name="Wang L."/>
            <person name="Yuan Y."/>
            <person name="Fang M."/>
            <person name="Shi L."/>
            <person name="Lu R."/>
            <person name="Comes H.P."/>
            <person name="Ma Y."/>
            <person name="Chen Y."/>
            <person name="Huang G."/>
            <person name="Zhou Y."/>
            <person name="Zheng Z."/>
            <person name="Qiu Y."/>
        </authorList>
    </citation>
    <scope>NUCLEOTIDE SEQUENCE [LARGE SCALE GENOMIC DNA]</scope>
    <source>
        <strain evidence="5">F231</strain>
    </source>
</reference>
<feature type="compositionally biased region" description="Basic and acidic residues" evidence="3">
    <location>
        <begin position="376"/>
        <end position="385"/>
    </location>
</feature>
<dbReference type="PANTHER" id="PTHR47375">
    <property type="entry name" value="GB|AAF34833.1"/>
    <property type="match status" value="1"/>
</dbReference>
<evidence type="ECO:0000313" key="6">
    <source>
        <dbReference type="Proteomes" id="UP001346149"/>
    </source>
</evidence>
<feature type="region of interest" description="Disordered" evidence="3">
    <location>
        <begin position="37"/>
        <end position="83"/>
    </location>
</feature>
<evidence type="ECO:0000256" key="1">
    <source>
        <dbReference type="ARBA" id="ARBA00023015"/>
    </source>
</evidence>
<keyword evidence="2" id="KW-0804">Transcription</keyword>
<dbReference type="AlphaFoldDB" id="A0AAN7M159"/>
<dbReference type="EMBL" id="JAXQNO010000006">
    <property type="protein sequence ID" value="KAK4797081.1"/>
    <property type="molecule type" value="Genomic_DNA"/>
</dbReference>
<evidence type="ECO:0000313" key="5">
    <source>
        <dbReference type="EMBL" id="KAK4797081.1"/>
    </source>
</evidence>
<gene>
    <name evidence="5" type="ORF">SAY86_029407</name>
</gene>
<sequence length="385" mass="42694">MGGGVIIAKAVKLQISEVKGVAKPRLMSYSGVNLSGGGRSGELAVKQSKKGGKKEKGREREREREREWKRRERMVGSGGTDRSKDAVGMMALHEALRSVCLNSDWTYSVFWTIRPRPRVRGGNGCKVGDDNGNLMLMWEDGFCRGRVADCLEEIDGGDDPVKKAFSKMSIQLYNYGEGLMGKVASDKCHKWVFKEPSECEANISIYWQSSFDALPAEWTDQFESGIQTIAVIQAGHGLLQLGSCKIIPEDLHFVLRVRHTFESLGYQSGLYLSQLFSSDGNTSSSWIPTKSPAIPTRPPPAGLFNWGQRPFLDGKSQNDVGPVNPKEFLNPDSARKKMDGNFKRSFTLPDRMAKSSSSASVDQHPMDYSRAPEPGIHSDMEPFMD</sequence>
<dbReference type="Pfam" id="PF14215">
    <property type="entry name" value="bHLH-MYC_N"/>
    <property type="match status" value="2"/>
</dbReference>
<dbReference type="InterPro" id="IPR025610">
    <property type="entry name" value="MYC/MYB_N"/>
</dbReference>
<dbReference type="PANTHER" id="PTHR47375:SF1">
    <property type="entry name" value="GB|AAF34833.1"/>
    <property type="match status" value="1"/>
</dbReference>
<feature type="region of interest" description="Disordered" evidence="3">
    <location>
        <begin position="314"/>
        <end position="385"/>
    </location>
</feature>
<feature type="domain" description="Transcription factor MYC/MYB N-terminal" evidence="4">
    <location>
        <begin position="162"/>
        <end position="261"/>
    </location>
</feature>
<keyword evidence="6" id="KW-1185">Reference proteome</keyword>
<evidence type="ECO:0000259" key="4">
    <source>
        <dbReference type="Pfam" id="PF14215"/>
    </source>
</evidence>